<dbReference type="CDD" id="cd04905">
    <property type="entry name" value="ACT_CM-PDT"/>
    <property type="match status" value="1"/>
</dbReference>
<dbReference type="Gene3D" id="3.30.70.260">
    <property type="match status" value="1"/>
</dbReference>
<evidence type="ECO:0000256" key="9">
    <source>
        <dbReference type="ARBA" id="ARBA00022490"/>
    </source>
</evidence>
<feature type="binding site" evidence="19">
    <location>
        <position position="87"/>
    </location>
    <ligand>
        <name>substrate</name>
    </ligand>
</feature>
<comment type="pathway">
    <text evidence="5">Metabolic intermediate biosynthesis; prephenate biosynthesis; prephenate from chorismate: step 1/1.</text>
</comment>
<evidence type="ECO:0000256" key="19">
    <source>
        <dbReference type="PIRSR" id="PIRSR001500-1"/>
    </source>
</evidence>
<dbReference type="SUPFAM" id="SSF48600">
    <property type="entry name" value="Chorismate mutase II"/>
    <property type="match status" value="1"/>
</dbReference>
<dbReference type="CDD" id="cd13631">
    <property type="entry name" value="PBP2_Ct-PDT_like"/>
    <property type="match status" value="1"/>
</dbReference>
<proteinExistence type="predicted"/>
<evidence type="ECO:0000256" key="4">
    <source>
        <dbReference type="ARBA" id="ARBA00004741"/>
    </source>
</evidence>
<evidence type="ECO:0000313" key="23">
    <source>
        <dbReference type="EMBL" id="MCM2678928.1"/>
    </source>
</evidence>
<evidence type="ECO:0000256" key="6">
    <source>
        <dbReference type="ARBA" id="ARBA00012404"/>
    </source>
</evidence>
<feature type="binding site" evidence="19">
    <location>
        <position position="83"/>
    </location>
    <ligand>
        <name>substrate</name>
    </ligand>
</feature>
<dbReference type="AlphaFoldDB" id="A0AA41W5N4"/>
<feature type="domain" description="Chorismate mutase" evidence="20">
    <location>
        <begin position="1"/>
        <end position="91"/>
    </location>
</feature>
<dbReference type="Gene3D" id="3.40.190.10">
    <property type="entry name" value="Periplasmic binding protein-like II"/>
    <property type="match status" value="2"/>
</dbReference>
<keyword evidence="9" id="KW-0963">Cytoplasm</keyword>
<dbReference type="InterPro" id="IPR002701">
    <property type="entry name" value="CM_II_prokaryot"/>
</dbReference>
<keyword evidence="12" id="KW-0584">Phenylalanine biosynthesis</keyword>
<keyword evidence="24" id="KW-1185">Reference proteome</keyword>
<evidence type="ECO:0000256" key="8">
    <source>
        <dbReference type="ARBA" id="ARBA00014401"/>
    </source>
</evidence>
<feature type="binding site" evidence="19">
    <location>
        <position position="10"/>
    </location>
    <ligand>
        <name>substrate</name>
    </ligand>
</feature>
<dbReference type="Pfam" id="PF00800">
    <property type="entry name" value="PDT"/>
    <property type="match status" value="1"/>
</dbReference>
<keyword evidence="14 23" id="KW-0456">Lyase</keyword>
<dbReference type="InterPro" id="IPR008242">
    <property type="entry name" value="Chor_mutase/pphenate_deHydtase"/>
</dbReference>
<dbReference type="SUPFAM" id="SSF53850">
    <property type="entry name" value="Periplasmic binding protein-like II"/>
    <property type="match status" value="1"/>
</dbReference>
<keyword evidence="13" id="KW-0413">Isomerase</keyword>
<dbReference type="Gene3D" id="1.20.59.10">
    <property type="entry name" value="Chorismate mutase"/>
    <property type="match status" value="1"/>
</dbReference>
<dbReference type="GO" id="GO:0046417">
    <property type="term" value="P:chorismate metabolic process"/>
    <property type="evidence" value="ECO:0007669"/>
    <property type="project" value="InterPro"/>
</dbReference>
<evidence type="ECO:0000256" key="15">
    <source>
        <dbReference type="ARBA" id="ARBA00023268"/>
    </source>
</evidence>
<comment type="catalytic activity">
    <reaction evidence="1">
        <text>chorismate = prephenate</text>
        <dbReference type="Rhea" id="RHEA:13897"/>
        <dbReference type="ChEBI" id="CHEBI:29748"/>
        <dbReference type="ChEBI" id="CHEBI:29934"/>
        <dbReference type="EC" id="5.4.99.5"/>
    </reaction>
</comment>
<dbReference type="PANTHER" id="PTHR21022:SF19">
    <property type="entry name" value="PREPHENATE DEHYDRATASE-RELATED"/>
    <property type="match status" value="1"/>
</dbReference>
<keyword evidence="11" id="KW-0057">Aromatic amino acid biosynthesis</keyword>
<feature type="binding site" evidence="19">
    <location>
        <position position="47"/>
    </location>
    <ligand>
        <name>substrate</name>
    </ligand>
</feature>
<dbReference type="GO" id="GO:0005737">
    <property type="term" value="C:cytoplasm"/>
    <property type="evidence" value="ECO:0007669"/>
    <property type="project" value="UniProtKB-SubCell"/>
</dbReference>
<keyword evidence="10" id="KW-0028">Amino-acid biosynthesis</keyword>
<gene>
    <name evidence="23" type="primary">pheA</name>
    <name evidence="23" type="ORF">NAF29_04465</name>
</gene>
<dbReference type="GO" id="GO:0004106">
    <property type="term" value="F:chorismate mutase activity"/>
    <property type="evidence" value="ECO:0007669"/>
    <property type="project" value="UniProtKB-EC"/>
</dbReference>
<dbReference type="InterPro" id="IPR002912">
    <property type="entry name" value="ACT_dom"/>
</dbReference>
<dbReference type="InterPro" id="IPR001086">
    <property type="entry name" value="Preph_deHydtase"/>
</dbReference>
<name>A0AA41W5N4_9GAMM</name>
<evidence type="ECO:0000256" key="10">
    <source>
        <dbReference type="ARBA" id="ARBA00022605"/>
    </source>
</evidence>
<keyword evidence="15" id="KW-0511">Multifunctional enzyme</keyword>
<dbReference type="InterPro" id="IPR036263">
    <property type="entry name" value="Chorismate_II_sf"/>
</dbReference>
<dbReference type="FunFam" id="3.40.190.10:FF:000044">
    <property type="entry name" value="Chorismate mutase/prephenate dehydratase"/>
    <property type="match status" value="1"/>
</dbReference>
<feature type="domain" description="Prephenate dehydratase" evidence="21">
    <location>
        <begin position="105"/>
        <end position="285"/>
    </location>
</feature>
<comment type="pathway">
    <text evidence="4">Amino-acid biosynthesis; L-phenylalanine biosynthesis; phenylpyruvate from prephenate: step 1/1.</text>
</comment>
<dbReference type="PANTHER" id="PTHR21022">
    <property type="entry name" value="PREPHENATE DEHYDRATASE P PROTEIN"/>
    <property type="match status" value="1"/>
</dbReference>
<dbReference type="GO" id="GO:0009094">
    <property type="term" value="P:L-phenylalanine biosynthetic process"/>
    <property type="evidence" value="ECO:0007669"/>
    <property type="project" value="UniProtKB-KW"/>
</dbReference>
<dbReference type="InterPro" id="IPR036979">
    <property type="entry name" value="CM_dom_sf"/>
</dbReference>
<evidence type="ECO:0000256" key="17">
    <source>
        <dbReference type="ARBA" id="ARBA00031520"/>
    </source>
</evidence>
<comment type="function">
    <text evidence="2">Catalyzes the Claisen rearrangement of chorismate to prephenate and the decarboxylation/dehydration of prephenate to phenylpyruvate.</text>
</comment>
<dbReference type="RefSeq" id="WP_251260299.1">
    <property type="nucleotide sequence ID" value="NZ_JAMQGP010000002.1"/>
</dbReference>
<feature type="binding site" evidence="19">
    <location>
        <position position="51"/>
    </location>
    <ligand>
        <name>substrate</name>
    </ligand>
</feature>
<dbReference type="PROSITE" id="PS51671">
    <property type="entry name" value="ACT"/>
    <property type="match status" value="1"/>
</dbReference>
<evidence type="ECO:0000256" key="7">
    <source>
        <dbReference type="ARBA" id="ARBA00013147"/>
    </source>
</evidence>
<dbReference type="EMBL" id="JAMQGP010000002">
    <property type="protein sequence ID" value="MCM2678928.1"/>
    <property type="molecule type" value="Genomic_DNA"/>
</dbReference>
<dbReference type="Pfam" id="PF01817">
    <property type="entry name" value="CM_2"/>
    <property type="match status" value="1"/>
</dbReference>
<dbReference type="PROSITE" id="PS51171">
    <property type="entry name" value="PREPHENATE_DEHYDR_3"/>
    <property type="match status" value="1"/>
</dbReference>
<evidence type="ECO:0000256" key="3">
    <source>
        <dbReference type="ARBA" id="ARBA00004496"/>
    </source>
</evidence>
<dbReference type="SMART" id="SM00830">
    <property type="entry name" value="CM_2"/>
    <property type="match status" value="1"/>
</dbReference>
<dbReference type="Proteomes" id="UP001165393">
    <property type="component" value="Unassembled WGS sequence"/>
</dbReference>
<evidence type="ECO:0000259" key="20">
    <source>
        <dbReference type="PROSITE" id="PS51168"/>
    </source>
</evidence>
<dbReference type="GO" id="GO:0004664">
    <property type="term" value="F:prephenate dehydratase activity"/>
    <property type="evidence" value="ECO:0007669"/>
    <property type="project" value="UniProtKB-EC"/>
</dbReference>
<dbReference type="PROSITE" id="PS51168">
    <property type="entry name" value="CHORISMATE_MUT_2"/>
    <property type="match status" value="1"/>
</dbReference>
<evidence type="ECO:0000256" key="2">
    <source>
        <dbReference type="ARBA" id="ARBA00002364"/>
    </source>
</evidence>
<dbReference type="NCBIfam" id="TIGR01797">
    <property type="entry name" value="CM_P_1"/>
    <property type="match status" value="1"/>
</dbReference>
<evidence type="ECO:0000256" key="13">
    <source>
        <dbReference type="ARBA" id="ARBA00023235"/>
    </source>
</evidence>
<dbReference type="PIRSF" id="PIRSF001500">
    <property type="entry name" value="Chor_mut_pdt_Ppr"/>
    <property type="match status" value="1"/>
</dbReference>
<accession>A0AA41W5N4</accession>
<dbReference type="InterPro" id="IPR045865">
    <property type="entry name" value="ACT-like_dom_sf"/>
</dbReference>
<reference evidence="23 24" key="1">
    <citation type="journal article" date="2013" name="Antonie Van Leeuwenhoek">
        <title>Echinimonas agarilytica gen. nov., sp. nov., a new gammaproteobacterium isolated from the sea urchin Strongylocentrotus intermedius.</title>
        <authorList>
            <person name="Nedashkovskaya O.I."/>
            <person name="Stenkova A.M."/>
            <person name="Zhukova N.V."/>
            <person name="Van Trappen S."/>
            <person name="Lee J.S."/>
            <person name="Kim S.B."/>
        </authorList>
    </citation>
    <scope>NUCLEOTIDE SEQUENCE [LARGE SCALE GENOMIC DNA]</scope>
    <source>
        <strain evidence="23 24">KMM 6351</strain>
    </source>
</reference>
<protein>
    <recommendedName>
        <fullName evidence="8">Bifunctional chorismate mutase/prephenate dehydratase</fullName>
        <ecNumber evidence="7">4.2.1.51</ecNumber>
        <ecNumber evidence="6">5.4.99.5</ecNumber>
    </recommendedName>
    <alternativeName>
        <fullName evidence="17">Chorismate mutase-prephenate dehydratase</fullName>
    </alternativeName>
    <alternativeName>
        <fullName evidence="16">p-protein</fullName>
    </alternativeName>
</protein>
<dbReference type="InterPro" id="IPR010952">
    <property type="entry name" value="CM_P_1"/>
</dbReference>
<dbReference type="NCBIfam" id="NF008865">
    <property type="entry name" value="PRK11898.1"/>
    <property type="match status" value="1"/>
</dbReference>
<dbReference type="EC" id="5.4.99.5" evidence="6"/>
<comment type="subcellular location">
    <subcellularLocation>
        <location evidence="3">Cytoplasm</location>
    </subcellularLocation>
</comment>
<comment type="catalytic activity">
    <reaction evidence="18">
        <text>prephenate + H(+) = 3-phenylpyruvate + CO2 + H2O</text>
        <dbReference type="Rhea" id="RHEA:21648"/>
        <dbReference type="ChEBI" id="CHEBI:15377"/>
        <dbReference type="ChEBI" id="CHEBI:15378"/>
        <dbReference type="ChEBI" id="CHEBI:16526"/>
        <dbReference type="ChEBI" id="CHEBI:18005"/>
        <dbReference type="ChEBI" id="CHEBI:29934"/>
        <dbReference type="EC" id="4.2.1.51"/>
    </reaction>
</comment>
<evidence type="ECO:0000256" key="18">
    <source>
        <dbReference type="ARBA" id="ARBA00047848"/>
    </source>
</evidence>
<evidence type="ECO:0000259" key="21">
    <source>
        <dbReference type="PROSITE" id="PS51171"/>
    </source>
</evidence>
<feature type="binding site" evidence="19">
    <location>
        <position position="27"/>
    </location>
    <ligand>
        <name>substrate</name>
    </ligand>
</feature>
<dbReference type="SUPFAM" id="SSF55021">
    <property type="entry name" value="ACT-like"/>
    <property type="match status" value="1"/>
</dbReference>
<organism evidence="23 24">
    <name type="scientific">Echinimonas agarilytica</name>
    <dbReference type="NCBI Taxonomy" id="1215918"/>
    <lineage>
        <taxon>Bacteria</taxon>
        <taxon>Pseudomonadati</taxon>
        <taxon>Pseudomonadota</taxon>
        <taxon>Gammaproteobacteria</taxon>
        <taxon>Alteromonadales</taxon>
        <taxon>Echinimonadaceae</taxon>
        <taxon>Echinimonas</taxon>
    </lineage>
</organism>
<comment type="caution">
    <text evidence="23">The sequence shown here is derived from an EMBL/GenBank/DDBJ whole genome shotgun (WGS) entry which is preliminary data.</text>
</comment>
<evidence type="ECO:0000256" key="5">
    <source>
        <dbReference type="ARBA" id="ARBA00004817"/>
    </source>
</evidence>
<feature type="domain" description="ACT" evidence="22">
    <location>
        <begin position="299"/>
        <end position="376"/>
    </location>
</feature>
<sequence length="389" mass="43255">MSSPDLNQVRIDISSTDSQLLELLSKRRKLSINVAQSKLATTKPVRDTEREQQLLVKLIEQGKALNLDALYVTQVFHSIIEDSVLLQQAYLQNHINPETVAHKVRVAFLGQQGSYSHLAAQKYFARRAEEVIEHGCASFKEIINTVESGRADYALLPIENTSSGGINEVYDILQHTSLHIVGELSVPVEHCLLVATDTEEHKIKTIYSHFQPVAQCSEYLSTLNDIKIEQADSSANALEIVSQLQRDDVAAIGNSEGGRLYGLTPIQTGIANQKQNYSRFIVVARKPIDVAAQIPAKTTFIMSVKQRPGSLVDALLILKQNKINMCKLESRPIPGNPWEEMFYVDVESNVDSDNMRNALKNLGEITTFIKILGCYPSDDIKPTNPTVDS</sequence>
<dbReference type="EC" id="4.2.1.51" evidence="7"/>
<evidence type="ECO:0000256" key="11">
    <source>
        <dbReference type="ARBA" id="ARBA00023141"/>
    </source>
</evidence>
<feature type="binding site" evidence="19">
    <location>
        <position position="38"/>
    </location>
    <ligand>
        <name>substrate</name>
    </ligand>
</feature>
<evidence type="ECO:0000256" key="12">
    <source>
        <dbReference type="ARBA" id="ARBA00023222"/>
    </source>
</evidence>
<evidence type="ECO:0000256" key="16">
    <source>
        <dbReference type="ARBA" id="ARBA00031175"/>
    </source>
</evidence>
<evidence type="ECO:0000259" key="22">
    <source>
        <dbReference type="PROSITE" id="PS51671"/>
    </source>
</evidence>
<evidence type="ECO:0000313" key="24">
    <source>
        <dbReference type="Proteomes" id="UP001165393"/>
    </source>
</evidence>
<evidence type="ECO:0000256" key="1">
    <source>
        <dbReference type="ARBA" id="ARBA00000824"/>
    </source>
</evidence>
<evidence type="ECO:0000256" key="14">
    <source>
        <dbReference type="ARBA" id="ARBA00023239"/>
    </source>
</evidence>